<dbReference type="GO" id="GO:0003677">
    <property type="term" value="F:DNA binding"/>
    <property type="evidence" value="ECO:0007669"/>
    <property type="project" value="UniProtKB-KW"/>
</dbReference>
<organism evidence="1 2">
    <name type="scientific">Sphingomonas abaci</name>
    <dbReference type="NCBI Taxonomy" id="237611"/>
    <lineage>
        <taxon>Bacteria</taxon>
        <taxon>Pseudomonadati</taxon>
        <taxon>Pseudomonadota</taxon>
        <taxon>Alphaproteobacteria</taxon>
        <taxon>Sphingomonadales</taxon>
        <taxon>Sphingomonadaceae</taxon>
        <taxon>Sphingomonas</taxon>
    </lineage>
</organism>
<keyword evidence="2" id="KW-1185">Reference proteome</keyword>
<comment type="caution">
    <text evidence="1">The sequence shown here is derived from an EMBL/GenBank/DDBJ whole genome shotgun (WGS) entry which is preliminary data.</text>
</comment>
<evidence type="ECO:0000313" key="2">
    <source>
        <dbReference type="Proteomes" id="UP000574769"/>
    </source>
</evidence>
<gene>
    <name evidence="1" type="ORF">GGQ96_003150</name>
</gene>
<name>A0A7W7AL14_9SPHN</name>
<protein>
    <submittedName>
        <fullName evidence="1">DNA-binding transcriptional ArsR family regulator</fullName>
    </submittedName>
</protein>
<dbReference type="Proteomes" id="UP000574769">
    <property type="component" value="Unassembled WGS sequence"/>
</dbReference>
<sequence>MLDREIEALSKQLNELRRLENAAEPIARVSSIGRVRAEWAILERLRRAHPTEVTSGSLWLAAKAAGITSPDTFRSHLHRMKEKGIIKSESRGRWSIVSGIPATPYIPEATMKKLNNIDKMVNNAQDYIRIVVHKKPSDE</sequence>
<dbReference type="RefSeq" id="WP_184116409.1">
    <property type="nucleotide sequence ID" value="NZ_JACHNY010000007.1"/>
</dbReference>
<evidence type="ECO:0000313" key="1">
    <source>
        <dbReference type="EMBL" id="MBB4619000.1"/>
    </source>
</evidence>
<dbReference type="Gene3D" id="1.10.10.10">
    <property type="entry name" value="Winged helix-like DNA-binding domain superfamily/Winged helix DNA-binding domain"/>
    <property type="match status" value="1"/>
</dbReference>
<dbReference type="AlphaFoldDB" id="A0A7W7AL14"/>
<keyword evidence="1" id="KW-0238">DNA-binding</keyword>
<reference evidence="1 2" key="1">
    <citation type="submission" date="2020-08" db="EMBL/GenBank/DDBJ databases">
        <title>Genomic Encyclopedia of Type Strains, Phase IV (KMG-IV): sequencing the most valuable type-strain genomes for metagenomic binning, comparative biology and taxonomic classification.</title>
        <authorList>
            <person name="Goeker M."/>
        </authorList>
    </citation>
    <scope>NUCLEOTIDE SEQUENCE [LARGE SCALE GENOMIC DNA]</scope>
    <source>
        <strain evidence="1 2">DSM 15867</strain>
    </source>
</reference>
<dbReference type="EMBL" id="JACHNY010000007">
    <property type="protein sequence ID" value="MBB4619000.1"/>
    <property type="molecule type" value="Genomic_DNA"/>
</dbReference>
<proteinExistence type="predicted"/>
<accession>A0A7W7AL14</accession>
<dbReference type="InterPro" id="IPR036388">
    <property type="entry name" value="WH-like_DNA-bd_sf"/>
</dbReference>